<feature type="binding site" evidence="15">
    <location>
        <position position="103"/>
    </location>
    <ligand>
        <name>Mg(2+)</name>
        <dbReference type="ChEBI" id="CHEBI:18420"/>
        <note>catalytic</note>
    </ligand>
</feature>
<feature type="binding site" evidence="15">
    <location>
        <begin position="21"/>
        <end position="25"/>
    </location>
    <ligand>
        <name>ADP</name>
        <dbReference type="ChEBI" id="CHEBI:456216"/>
        <note>allosteric activator; ligand shared between dimeric partners</note>
    </ligand>
</feature>
<evidence type="ECO:0000256" key="5">
    <source>
        <dbReference type="ARBA" id="ARBA00022490"/>
    </source>
</evidence>
<accession>A0ABU7MLR0</accession>
<keyword evidence="7 15" id="KW-0808">Transferase</keyword>
<reference evidence="17" key="1">
    <citation type="submission" date="2024-01" db="EMBL/GenBank/DDBJ databases">
        <title>Genome sequence of Mycoplasma ciconiae type strain DSM 25251.</title>
        <authorList>
            <person name="Spergser J."/>
        </authorList>
    </citation>
    <scope>NUCLEOTIDE SEQUENCE [LARGE SCALE GENOMIC DNA]</scope>
    <source>
        <strain evidence="17">DSM 25251</strain>
    </source>
</reference>
<comment type="function">
    <text evidence="2 15">Catalyzes the phosphorylation of D-fructose 6-phosphate to fructose 1,6-bisphosphate by ATP, the first committing step of glycolysis.</text>
</comment>
<feature type="binding site" description="in other chain" evidence="15">
    <location>
        <begin position="169"/>
        <end position="171"/>
    </location>
    <ligand>
        <name>substrate</name>
        <note>ligand shared between dimeric partners</note>
    </ligand>
</feature>
<dbReference type="HAMAP" id="MF_00339">
    <property type="entry name" value="Phosphofructokinase_I_B1"/>
    <property type="match status" value="1"/>
</dbReference>
<feature type="binding site" evidence="15">
    <location>
        <position position="11"/>
    </location>
    <ligand>
        <name>ATP</name>
        <dbReference type="ChEBI" id="CHEBI:30616"/>
    </ligand>
</feature>
<feature type="binding site" evidence="15">
    <location>
        <begin position="72"/>
        <end position="73"/>
    </location>
    <ligand>
        <name>ATP</name>
        <dbReference type="ChEBI" id="CHEBI:30616"/>
    </ligand>
</feature>
<comment type="cofactor">
    <cofactor evidence="1 15">
        <name>Mg(2+)</name>
        <dbReference type="ChEBI" id="CHEBI:18420"/>
    </cofactor>
</comment>
<dbReference type="Gene3D" id="3.40.50.460">
    <property type="entry name" value="Phosphofructokinase domain"/>
    <property type="match status" value="1"/>
</dbReference>
<keyword evidence="6 15" id="KW-0021">Allosteric enzyme</keyword>
<gene>
    <name evidence="15 17" type="primary">pfkA</name>
    <name evidence="17" type="ORF">V2E24_01280</name>
</gene>
<dbReference type="EMBL" id="JAZDWZ010000003">
    <property type="protein sequence ID" value="MEE3928208.1"/>
    <property type="molecule type" value="Genomic_DNA"/>
</dbReference>
<name>A0ABU7MLR0_9BACT</name>
<dbReference type="Gene3D" id="3.40.50.450">
    <property type="match status" value="1"/>
</dbReference>
<keyword evidence="11 15" id="KW-0067">ATP-binding</keyword>
<organism evidence="17 18">
    <name type="scientific">Mycoplasmopsis ciconiae</name>
    <dbReference type="NCBI Taxonomy" id="561067"/>
    <lineage>
        <taxon>Bacteria</taxon>
        <taxon>Bacillati</taxon>
        <taxon>Mycoplasmatota</taxon>
        <taxon>Mycoplasmoidales</taxon>
        <taxon>Metamycoplasmataceae</taxon>
        <taxon>Mycoplasmopsis</taxon>
    </lineage>
</organism>
<comment type="activity regulation">
    <text evidence="15">Allosterically activated by ADP and other diphosphonucleosides, and allosterically inhibited by phosphoenolpyruvate.</text>
</comment>
<evidence type="ECO:0000259" key="16">
    <source>
        <dbReference type="Pfam" id="PF00365"/>
    </source>
</evidence>
<feature type="binding site" evidence="15">
    <location>
        <position position="162"/>
    </location>
    <ligand>
        <name>substrate</name>
        <note>ligand shared between dimeric partners</note>
    </ligand>
</feature>
<comment type="caution">
    <text evidence="15">Lacks conserved residue(s) required for the propagation of feature annotation.</text>
</comment>
<evidence type="ECO:0000256" key="4">
    <source>
        <dbReference type="ARBA" id="ARBA00004679"/>
    </source>
</evidence>
<dbReference type="PROSITE" id="PS00433">
    <property type="entry name" value="PHOSPHOFRUCTOKINASE"/>
    <property type="match status" value="1"/>
</dbReference>
<feature type="binding site" evidence="15">
    <location>
        <begin position="102"/>
        <end position="105"/>
    </location>
    <ligand>
        <name>ATP</name>
        <dbReference type="ChEBI" id="CHEBI:30616"/>
    </ligand>
</feature>
<dbReference type="InterPro" id="IPR022953">
    <property type="entry name" value="ATP_PFK"/>
</dbReference>
<comment type="similarity">
    <text evidence="15">Belongs to the phosphofructokinase type A (PFKA) family. ATP-dependent PFK group I subfamily. Prokaryotic clade 'B1' sub-subfamily.</text>
</comment>
<dbReference type="PIRSF" id="PIRSF000532">
    <property type="entry name" value="ATP_PFK_prok"/>
    <property type="match status" value="1"/>
</dbReference>
<dbReference type="InterPro" id="IPR035966">
    <property type="entry name" value="PKF_sf"/>
</dbReference>
<evidence type="ECO:0000256" key="3">
    <source>
        <dbReference type="ARBA" id="ARBA00004496"/>
    </source>
</evidence>
<evidence type="ECO:0000256" key="6">
    <source>
        <dbReference type="ARBA" id="ARBA00022533"/>
    </source>
</evidence>
<proteinExistence type="inferred from homology"/>
<evidence type="ECO:0000256" key="14">
    <source>
        <dbReference type="ARBA" id="ARBA00048070"/>
    </source>
</evidence>
<dbReference type="InterPro" id="IPR012828">
    <property type="entry name" value="PFKA_ATP_prok"/>
</dbReference>
<dbReference type="Proteomes" id="UP001344817">
    <property type="component" value="Unassembled WGS sequence"/>
</dbReference>
<evidence type="ECO:0000256" key="11">
    <source>
        <dbReference type="ARBA" id="ARBA00022840"/>
    </source>
</evidence>
<dbReference type="PANTHER" id="PTHR13697:SF4">
    <property type="entry name" value="ATP-DEPENDENT 6-PHOSPHOFRUCTOKINASE"/>
    <property type="match status" value="1"/>
</dbReference>
<comment type="catalytic activity">
    <reaction evidence="14 15">
        <text>beta-D-fructose 6-phosphate + ATP = beta-D-fructose 1,6-bisphosphate + ADP + H(+)</text>
        <dbReference type="Rhea" id="RHEA:16109"/>
        <dbReference type="ChEBI" id="CHEBI:15378"/>
        <dbReference type="ChEBI" id="CHEBI:30616"/>
        <dbReference type="ChEBI" id="CHEBI:32966"/>
        <dbReference type="ChEBI" id="CHEBI:57634"/>
        <dbReference type="ChEBI" id="CHEBI:456216"/>
        <dbReference type="EC" id="2.7.1.11"/>
    </reaction>
</comment>
<comment type="subunit">
    <text evidence="15">Homotetramer.</text>
</comment>
<feature type="domain" description="Phosphofructokinase" evidence="16">
    <location>
        <begin position="3"/>
        <end position="276"/>
    </location>
</feature>
<dbReference type="PRINTS" id="PR00476">
    <property type="entry name" value="PHFRCTKINASE"/>
</dbReference>
<evidence type="ECO:0000256" key="10">
    <source>
        <dbReference type="ARBA" id="ARBA00022777"/>
    </source>
</evidence>
<keyword evidence="5 15" id="KW-0963">Cytoplasm</keyword>
<dbReference type="RefSeq" id="WP_330500621.1">
    <property type="nucleotide sequence ID" value="NZ_JAZDWZ010000003.1"/>
</dbReference>
<dbReference type="Pfam" id="PF00365">
    <property type="entry name" value="PFK"/>
    <property type="match status" value="1"/>
</dbReference>
<dbReference type="InterPro" id="IPR015912">
    <property type="entry name" value="Phosphofructokinase_CS"/>
</dbReference>
<keyword evidence="8 15" id="KW-0479">Metal-binding</keyword>
<dbReference type="InterPro" id="IPR012003">
    <property type="entry name" value="ATP_PFK_prok-type"/>
</dbReference>
<dbReference type="InterPro" id="IPR000023">
    <property type="entry name" value="Phosphofructokinase_dom"/>
</dbReference>
<feature type="binding site" description="in other chain" evidence="15">
    <location>
        <position position="223"/>
    </location>
    <ligand>
        <name>substrate</name>
        <note>ligand shared between dimeric partners</note>
    </ligand>
</feature>
<comment type="pathway">
    <text evidence="4 15">Carbohydrate degradation; glycolysis; D-glyceraldehyde 3-phosphate and glycerone phosphate from D-glucose: step 3/4.</text>
</comment>
<dbReference type="EC" id="2.7.1.11" evidence="15"/>
<evidence type="ECO:0000256" key="9">
    <source>
        <dbReference type="ARBA" id="ARBA00022741"/>
    </source>
</evidence>
<feature type="binding site" evidence="15">
    <location>
        <position position="244"/>
    </location>
    <ligand>
        <name>substrate</name>
        <note>ligand shared between dimeric partners</note>
    </ligand>
</feature>
<evidence type="ECO:0000256" key="15">
    <source>
        <dbReference type="HAMAP-Rule" id="MF_00339"/>
    </source>
</evidence>
<feature type="binding site" description="in other chain" evidence="15">
    <location>
        <begin position="125"/>
        <end position="127"/>
    </location>
    <ligand>
        <name>substrate</name>
        <note>ligand shared between dimeric partners</note>
    </ligand>
</feature>
<dbReference type="GO" id="GO:0003872">
    <property type="term" value="F:6-phosphofructokinase activity"/>
    <property type="evidence" value="ECO:0007669"/>
    <property type="project" value="UniProtKB-EC"/>
</dbReference>
<evidence type="ECO:0000256" key="12">
    <source>
        <dbReference type="ARBA" id="ARBA00022842"/>
    </source>
</evidence>
<protein>
    <recommendedName>
        <fullName evidence="15">ATP-dependent 6-phosphofructokinase</fullName>
        <shortName evidence="15">ATP-PFK</shortName>
        <shortName evidence="15">Phosphofructokinase</shortName>
        <ecNumber evidence="15">2.7.1.11</ecNumber>
    </recommendedName>
    <alternativeName>
        <fullName evidence="15">Phosphohexokinase</fullName>
    </alternativeName>
</protein>
<feature type="binding site" description="in other chain" evidence="15">
    <location>
        <begin position="185"/>
        <end position="187"/>
    </location>
    <ligand>
        <name>ADP</name>
        <dbReference type="ChEBI" id="CHEBI:456216"/>
        <note>allosteric activator; ligand shared between dimeric partners</note>
    </ligand>
</feature>
<feature type="binding site" description="in other chain" evidence="15">
    <location>
        <begin position="250"/>
        <end position="253"/>
    </location>
    <ligand>
        <name>substrate</name>
        <note>ligand shared between dimeric partners</note>
    </ligand>
</feature>
<comment type="subcellular location">
    <subcellularLocation>
        <location evidence="3 15">Cytoplasm</location>
    </subcellularLocation>
</comment>
<keyword evidence="9 15" id="KW-0547">Nucleotide-binding</keyword>
<dbReference type="SUPFAM" id="SSF53784">
    <property type="entry name" value="Phosphofructokinase"/>
    <property type="match status" value="1"/>
</dbReference>
<keyword evidence="12 15" id="KW-0460">Magnesium</keyword>
<evidence type="ECO:0000256" key="2">
    <source>
        <dbReference type="ARBA" id="ARBA00002659"/>
    </source>
</evidence>
<keyword evidence="13 15" id="KW-0324">Glycolysis</keyword>
<dbReference type="NCBIfam" id="NF002872">
    <property type="entry name" value="PRK03202.1"/>
    <property type="match status" value="1"/>
</dbReference>
<evidence type="ECO:0000313" key="17">
    <source>
        <dbReference type="EMBL" id="MEE3928208.1"/>
    </source>
</evidence>
<keyword evidence="10 15" id="KW-0418">Kinase</keyword>
<dbReference type="NCBIfam" id="TIGR02482">
    <property type="entry name" value="PFKA_ATP"/>
    <property type="match status" value="1"/>
</dbReference>
<feature type="binding site" description="in other chain" evidence="15">
    <location>
        <position position="154"/>
    </location>
    <ligand>
        <name>ADP</name>
        <dbReference type="ChEBI" id="CHEBI:456216"/>
        <note>allosteric activator; ligand shared between dimeric partners</note>
    </ligand>
</feature>
<evidence type="ECO:0000313" key="18">
    <source>
        <dbReference type="Proteomes" id="UP001344817"/>
    </source>
</evidence>
<sequence>MRKIAVLTSGGDAPGMNAALRAIIKTAKANDIETYVVYEGYYGLYHGNIVKADNLDVDFYSNLGGTFIYSARFPEFKDPQVRQVAIDNLKQKGIEALVVIGGDGSYMGAQLLHEAGVKTVGIPGTIDNDIASSDFTIGYDTALNVVVEAIDRIRDTANSHKRIMVVEVMGNQCGDLALWGGFATGAEIISTSEYTMDVDQIVEEAYQLSLEKNRRSIMIVVSEKRYNVKELCDKIQAKTNWETRPTTLAHTQRGGRPTAQERILSQLLGMKAVEFLMQDLSGIAVGIINNNIVATPILEALNMYSPSKAKAVERAIKFNKINKVK</sequence>
<keyword evidence="18" id="KW-1185">Reference proteome</keyword>
<evidence type="ECO:0000256" key="7">
    <source>
        <dbReference type="ARBA" id="ARBA00022679"/>
    </source>
</evidence>
<dbReference type="PANTHER" id="PTHR13697">
    <property type="entry name" value="PHOSPHOFRUCTOKINASE"/>
    <property type="match status" value="1"/>
</dbReference>
<evidence type="ECO:0000256" key="8">
    <source>
        <dbReference type="ARBA" id="ARBA00022723"/>
    </source>
</evidence>
<feature type="active site" description="Proton acceptor" evidence="15">
    <location>
        <position position="127"/>
    </location>
</feature>
<evidence type="ECO:0000256" key="13">
    <source>
        <dbReference type="ARBA" id="ARBA00023152"/>
    </source>
</evidence>
<comment type="caution">
    <text evidence="17">The sequence shown here is derived from an EMBL/GenBank/DDBJ whole genome shotgun (WGS) entry which is preliminary data.</text>
</comment>
<evidence type="ECO:0000256" key="1">
    <source>
        <dbReference type="ARBA" id="ARBA00001946"/>
    </source>
</evidence>